<gene>
    <name evidence="1" type="ORF">CTI12_AA454760</name>
</gene>
<name>A0A2U1LTW4_ARTAN</name>
<dbReference type="SUPFAM" id="SSF52047">
    <property type="entry name" value="RNI-like"/>
    <property type="match status" value="1"/>
</dbReference>
<dbReference type="SMART" id="SM00367">
    <property type="entry name" value="LRR_CC"/>
    <property type="match status" value="2"/>
</dbReference>
<dbReference type="STRING" id="35608.A0A2U1LTW4"/>
<dbReference type="Proteomes" id="UP000245207">
    <property type="component" value="Unassembled WGS sequence"/>
</dbReference>
<sequence length="125" mass="13571">MDKGLKHHQFSITHLSDDALGLKNLSKSCKYLKEVNLFCCANIADNGIRSLNQNCRQLRTVDIGMCQKISGVGFQGCLPTLACLKAHSCVLSSTGITEMLSGGGLEYLNLANFICIGCDPEIYLL</sequence>
<dbReference type="GO" id="GO:0019005">
    <property type="term" value="C:SCF ubiquitin ligase complex"/>
    <property type="evidence" value="ECO:0007669"/>
    <property type="project" value="TreeGrafter"/>
</dbReference>
<accession>A0A2U1LTW4</accession>
<dbReference type="Pfam" id="PF13516">
    <property type="entry name" value="LRR_6"/>
    <property type="match status" value="1"/>
</dbReference>
<evidence type="ECO:0000313" key="1">
    <source>
        <dbReference type="EMBL" id="PWA52442.1"/>
    </source>
</evidence>
<reference evidence="1 2" key="1">
    <citation type="journal article" date="2018" name="Mol. Plant">
        <title>The genome of Artemisia annua provides insight into the evolution of Asteraceae family and artemisinin biosynthesis.</title>
        <authorList>
            <person name="Shen Q."/>
            <person name="Zhang L."/>
            <person name="Liao Z."/>
            <person name="Wang S."/>
            <person name="Yan T."/>
            <person name="Shi P."/>
            <person name="Liu M."/>
            <person name="Fu X."/>
            <person name="Pan Q."/>
            <person name="Wang Y."/>
            <person name="Lv Z."/>
            <person name="Lu X."/>
            <person name="Zhang F."/>
            <person name="Jiang W."/>
            <person name="Ma Y."/>
            <person name="Chen M."/>
            <person name="Hao X."/>
            <person name="Li L."/>
            <person name="Tang Y."/>
            <person name="Lv G."/>
            <person name="Zhou Y."/>
            <person name="Sun X."/>
            <person name="Brodelius P.E."/>
            <person name="Rose J.K.C."/>
            <person name="Tang K."/>
        </authorList>
    </citation>
    <scope>NUCLEOTIDE SEQUENCE [LARGE SCALE GENOMIC DNA]</scope>
    <source>
        <strain evidence="2">cv. Huhao1</strain>
        <tissue evidence="1">Leaf</tissue>
    </source>
</reference>
<proteinExistence type="predicted"/>
<evidence type="ECO:0000313" key="2">
    <source>
        <dbReference type="Proteomes" id="UP000245207"/>
    </source>
</evidence>
<protein>
    <submittedName>
        <fullName evidence="1">Uncharacterized protein</fullName>
    </submittedName>
</protein>
<dbReference type="AlphaFoldDB" id="A0A2U1LTW4"/>
<comment type="caution">
    <text evidence="1">The sequence shown here is derived from an EMBL/GenBank/DDBJ whole genome shotgun (WGS) entry which is preliminary data.</text>
</comment>
<dbReference type="EMBL" id="PKPP01007791">
    <property type="protein sequence ID" value="PWA52442.1"/>
    <property type="molecule type" value="Genomic_DNA"/>
</dbReference>
<dbReference type="InterPro" id="IPR006553">
    <property type="entry name" value="Leu-rich_rpt_Cys-con_subtyp"/>
</dbReference>
<dbReference type="GO" id="GO:0031146">
    <property type="term" value="P:SCF-dependent proteasomal ubiquitin-dependent protein catabolic process"/>
    <property type="evidence" value="ECO:0007669"/>
    <property type="project" value="TreeGrafter"/>
</dbReference>
<dbReference type="PANTHER" id="PTHR13318">
    <property type="entry name" value="PARTNER OF PAIRED, ISOFORM B-RELATED"/>
    <property type="match status" value="1"/>
</dbReference>
<organism evidence="1 2">
    <name type="scientific">Artemisia annua</name>
    <name type="common">Sweet wormwood</name>
    <dbReference type="NCBI Taxonomy" id="35608"/>
    <lineage>
        <taxon>Eukaryota</taxon>
        <taxon>Viridiplantae</taxon>
        <taxon>Streptophyta</taxon>
        <taxon>Embryophyta</taxon>
        <taxon>Tracheophyta</taxon>
        <taxon>Spermatophyta</taxon>
        <taxon>Magnoliopsida</taxon>
        <taxon>eudicotyledons</taxon>
        <taxon>Gunneridae</taxon>
        <taxon>Pentapetalae</taxon>
        <taxon>asterids</taxon>
        <taxon>campanulids</taxon>
        <taxon>Asterales</taxon>
        <taxon>Asteraceae</taxon>
        <taxon>Asteroideae</taxon>
        <taxon>Anthemideae</taxon>
        <taxon>Artemisiinae</taxon>
        <taxon>Artemisia</taxon>
    </lineage>
</organism>
<dbReference type="InterPro" id="IPR001611">
    <property type="entry name" value="Leu-rich_rpt"/>
</dbReference>
<dbReference type="OrthoDB" id="10257471at2759"/>
<dbReference type="InterPro" id="IPR032675">
    <property type="entry name" value="LRR_dom_sf"/>
</dbReference>
<keyword evidence="2" id="KW-1185">Reference proteome</keyword>
<dbReference type="Gene3D" id="3.80.10.10">
    <property type="entry name" value="Ribonuclease Inhibitor"/>
    <property type="match status" value="1"/>
</dbReference>